<dbReference type="GO" id="GO:0005802">
    <property type="term" value="C:trans-Golgi network"/>
    <property type="evidence" value="ECO:0007669"/>
    <property type="project" value="InterPro"/>
</dbReference>
<dbReference type="GO" id="GO:0032367">
    <property type="term" value="P:intracellular cholesterol transport"/>
    <property type="evidence" value="ECO:0007669"/>
    <property type="project" value="InterPro"/>
</dbReference>
<dbReference type="KEGG" id="dpx:DAPPUDRAFT_95576"/>
<accession>E9FW52</accession>
<name>E9FW52_DAPPU</name>
<feature type="region of interest" description="Disordered" evidence="1">
    <location>
        <begin position="253"/>
        <end position="294"/>
    </location>
</feature>
<organism evidence="2 3">
    <name type="scientific">Daphnia pulex</name>
    <name type="common">Water flea</name>
    <dbReference type="NCBI Taxonomy" id="6669"/>
    <lineage>
        <taxon>Eukaryota</taxon>
        <taxon>Metazoa</taxon>
        <taxon>Ecdysozoa</taxon>
        <taxon>Arthropoda</taxon>
        <taxon>Crustacea</taxon>
        <taxon>Branchiopoda</taxon>
        <taxon>Diplostraca</taxon>
        <taxon>Cladocera</taxon>
        <taxon>Anomopoda</taxon>
        <taxon>Daphniidae</taxon>
        <taxon>Daphnia</taxon>
    </lineage>
</organism>
<dbReference type="InterPro" id="IPR006594">
    <property type="entry name" value="LisH"/>
</dbReference>
<dbReference type="HOGENOM" id="CLU_647711_0_0_1"/>
<dbReference type="AlphaFoldDB" id="E9FW52"/>
<dbReference type="eggNOG" id="KOG0211">
    <property type="taxonomic scope" value="Eukaryota"/>
</dbReference>
<feature type="compositionally biased region" description="Acidic residues" evidence="1">
    <location>
        <begin position="256"/>
        <end position="266"/>
    </location>
</feature>
<dbReference type="OrthoDB" id="1695393at2759"/>
<keyword evidence="3" id="KW-1185">Reference proteome</keyword>
<feature type="compositionally biased region" description="Polar residues" evidence="1">
    <location>
        <begin position="282"/>
        <end position="293"/>
    </location>
</feature>
<dbReference type="PANTHER" id="PTHR32059:SF0">
    <property type="entry name" value="RAB11-BINDING PROTEIN RELCH"/>
    <property type="match status" value="1"/>
</dbReference>
<dbReference type="EMBL" id="GL732525">
    <property type="protein sequence ID" value="EFX88662.1"/>
    <property type="molecule type" value="Genomic_DNA"/>
</dbReference>
<gene>
    <name evidence="2" type="ORF">DAPPUDRAFT_95576</name>
</gene>
<sequence>MSTKSLDLSLPLSNRQQFSNNDELSSLQLTKEHLKTKLDFSQIQCYEELGAKLIEDRLLLTALELYAELGEAGHEILCLKQFFSNPGNFEKSAKASGMLVRSMSQTTLDSLDFAPISEDGDRAGGDRVAVLEFELRKAKETITALRENLTQQVELENASTRSETESTNSQNNLVTHHSTPEPMKAYEQRAINFLVHEYLLTHGYRLTSITFADENTDQDFEHWDDVGLNMERPADLLTMYRHRFRPACPAQIAQTEDVETQTEDTSNDSSDLTMQLGGSAEESGNNSYDVSSLPSSTKSEVKVVSVPTHDIRDSMITKTSSFNTFHPNLEKPSTVSVATLPTSVMATRFDPHYIPPAFPQQVQLQNSARALKEELQQGVEDVCQKFNSFFNKPPSLPGSSISKPMGFTHVKTPDRTSFSLFNTK</sequence>
<protein>
    <submittedName>
        <fullName evidence="2">Uncharacterized protein</fullName>
    </submittedName>
</protein>
<proteinExistence type="predicted"/>
<feature type="compositionally biased region" description="Polar residues" evidence="1">
    <location>
        <begin position="154"/>
        <end position="177"/>
    </location>
</feature>
<dbReference type="SMART" id="SM00667">
    <property type="entry name" value="LisH"/>
    <property type="match status" value="1"/>
</dbReference>
<dbReference type="PROSITE" id="PS50896">
    <property type="entry name" value="LISH"/>
    <property type="match status" value="1"/>
</dbReference>
<dbReference type="InterPro" id="IPR040362">
    <property type="entry name" value="RELCH"/>
</dbReference>
<reference evidence="2 3" key="1">
    <citation type="journal article" date="2011" name="Science">
        <title>The ecoresponsive genome of Daphnia pulex.</title>
        <authorList>
            <person name="Colbourne J.K."/>
            <person name="Pfrender M.E."/>
            <person name="Gilbert D."/>
            <person name="Thomas W.K."/>
            <person name="Tucker A."/>
            <person name="Oakley T.H."/>
            <person name="Tokishita S."/>
            <person name="Aerts A."/>
            <person name="Arnold G.J."/>
            <person name="Basu M.K."/>
            <person name="Bauer D.J."/>
            <person name="Caceres C.E."/>
            <person name="Carmel L."/>
            <person name="Casola C."/>
            <person name="Choi J.H."/>
            <person name="Detter J.C."/>
            <person name="Dong Q."/>
            <person name="Dusheyko S."/>
            <person name="Eads B.D."/>
            <person name="Frohlich T."/>
            <person name="Geiler-Samerotte K.A."/>
            <person name="Gerlach D."/>
            <person name="Hatcher P."/>
            <person name="Jogdeo S."/>
            <person name="Krijgsveld J."/>
            <person name="Kriventseva E.V."/>
            <person name="Kultz D."/>
            <person name="Laforsch C."/>
            <person name="Lindquist E."/>
            <person name="Lopez J."/>
            <person name="Manak J.R."/>
            <person name="Muller J."/>
            <person name="Pangilinan J."/>
            <person name="Patwardhan R.P."/>
            <person name="Pitluck S."/>
            <person name="Pritham E.J."/>
            <person name="Rechtsteiner A."/>
            <person name="Rho M."/>
            <person name="Rogozin I.B."/>
            <person name="Sakarya O."/>
            <person name="Salamov A."/>
            <person name="Schaack S."/>
            <person name="Shapiro H."/>
            <person name="Shiga Y."/>
            <person name="Skalitzky C."/>
            <person name="Smith Z."/>
            <person name="Souvorov A."/>
            <person name="Sung W."/>
            <person name="Tang Z."/>
            <person name="Tsuchiya D."/>
            <person name="Tu H."/>
            <person name="Vos H."/>
            <person name="Wang M."/>
            <person name="Wolf Y.I."/>
            <person name="Yamagata H."/>
            <person name="Yamada T."/>
            <person name="Ye Y."/>
            <person name="Shaw J.R."/>
            <person name="Andrews J."/>
            <person name="Crease T.J."/>
            <person name="Tang H."/>
            <person name="Lucas S.M."/>
            <person name="Robertson H.M."/>
            <person name="Bork P."/>
            <person name="Koonin E.V."/>
            <person name="Zdobnov E.M."/>
            <person name="Grigoriev I.V."/>
            <person name="Lynch M."/>
            <person name="Boore J.L."/>
        </authorList>
    </citation>
    <scope>NUCLEOTIDE SEQUENCE [LARGE SCALE GENOMIC DNA]</scope>
</reference>
<dbReference type="InParanoid" id="E9FW52"/>
<evidence type="ECO:0000313" key="3">
    <source>
        <dbReference type="Proteomes" id="UP000000305"/>
    </source>
</evidence>
<dbReference type="STRING" id="6669.E9FW52"/>
<dbReference type="PANTHER" id="PTHR32059">
    <property type="entry name" value="RAB11-BINDING PROTEIN RELCH"/>
    <property type="match status" value="1"/>
</dbReference>
<evidence type="ECO:0000313" key="2">
    <source>
        <dbReference type="EMBL" id="EFX88662.1"/>
    </source>
</evidence>
<dbReference type="Proteomes" id="UP000000305">
    <property type="component" value="Unassembled WGS sequence"/>
</dbReference>
<feature type="region of interest" description="Disordered" evidence="1">
    <location>
        <begin position="154"/>
        <end position="178"/>
    </location>
</feature>
<evidence type="ECO:0000256" key="1">
    <source>
        <dbReference type="SAM" id="MobiDB-lite"/>
    </source>
</evidence>